<feature type="non-terminal residue" evidence="1">
    <location>
        <position position="1"/>
    </location>
</feature>
<gene>
    <name evidence="1" type="ORF">EZS26_003936</name>
</gene>
<dbReference type="Proteomes" id="UP000324575">
    <property type="component" value="Unassembled WGS sequence"/>
</dbReference>
<accession>A0A5M8NUE5</accession>
<organism evidence="1 2">
    <name type="scientific">Candidatus Ordinivivax streblomastigis</name>
    <dbReference type="NCBI Taxonomy" id="2540710"/>
    <lineage>
        <taxon>Bacteria</taxon>
        <taxon>Pseudomonadati</taxon>
        <taxon>Bacteroidota</taxon>
        <taxon>Bacteroidia</taxon>
        <taxon>Bacteroidales</taxon>
        <taxon>Candidatus Ordinivivax</taxon>
    </lineage>
</organism>
<name>A0A5M8NUE5_9BACT</name>
<evidence type="ECO:0000313" key="2">
    <source>
        <dbReference type="Proteomes" id="UP000324575"/>
    </source>
</evidence>
<evidence type="ECO:0000313" key="1">
    <source>
        <dbReference type="EMBL" id="KAA6299918.1"/>
    </source>
</evidence>
<dbReference type="AlphaFoldDB" id="A0A5M8NUE5"/>
<reference evidence="1 2" key="1">
    <citation type="submission" date="2019-03" db="EMBL/GenBank/DDBJ databases">
        <title>Single cell metagenomics reveals metabolic interactions within the superorganism composed of flagellate Streblomastix strix and complex community of Bacteroidetes bacteria on its surface.</title>
        <authorList>
            <person name="Treitli S.C."/>
            <person name="Kolisko M."/>
            <person name="Husnik F."/>
            <person name="Keeling P."/>
            <person name="Hampl V."/>
        </authorList>
    </citation>
    <scope>NUCLEOTIDE SEQUENCE [LARGE SCALE GENOMIC DNA]</scope>
    <source>
        <strain evidence="1">St1</strain>
    </source>
</reference>
<dbReference type="EMBL" id="SNRX01000188">
    <property type="protein sequence ID" value="KAA6299918.1"/>
    <property type="molecule type" value="Genomic_DNA"/>
</dbReference>
<sequence length="39" mass="4570">VGENIYCRILFKSNILAISLNKKLDILNSIGYKYDINFY</sequence>
<proteinExistence type="predicted"/>
<comment type="caution">
    <text evidence="1">The sequence shown here is derived from an EMBL/GenBank/DDBJ whole genome shotgun (WGS) entry which is preliminary data.</text>
</comment>
<protein>
    <submittedName>
        <fullName evidence="1">Uncharacterized protein</fullName>
    </submittedName>
</protein>